<dbReference type="EMBL" id="CCAG010010054">
    <property type="status" value="NOT_ANNOTATED_CDS"/>
    <property type="molecule type" value="Genomic_DNA"/>
</dbReference>
<keyword evidence="2" id="KW-1185">Reference proteome</keyword>
<dbReference type="EnsemblMetazoa" id="GMOY002600-RA">
    <property type="protein sequence ID" value="GMOY002600-PA"/>
    <property type="gene ID" value="GMOY002600"/>
</dbReference>
<name>A0A1A9YUE6_GLOMM</name>
<sequence length="117" mass="13167">MKKSLHFGGLWEARKKSVKTQLAKAIGETVPNMEEMYTILIQIEVVSNSRPLSAIGNDINDLEALTSAHFMIVEPLIVIQQEIAESNNKGLLRKWQLTQQINELSCRRCCSGDLEVL</sequence>
<dbReference type="Proteomes" id="UP000092444">
    <property type="component" value="Unassembled WGS sequence"/>
</dbReference>
<evidence type="ECO:0000313" key="2">
    <source>
        <dbReference type="Proteomes" id="UP000092444"/>
    </source>
</evidence>
<dbReference type="PhylomeDB" id="A0A1A9YUE6"/>
<protein>
    <submittedName>
        <fullName evidence="1">Uncharacterized protein</fullName>
    </submittedName>
</protein>
<reference evidence="1" key="1">
    <citation type="submission" date="2020-05" db="UniProtKB">
        <authorList>
            <consortium name="EnsemblMetazoa"/>
        </authorList>
    </citation>
    <scope>IDENTIFICATION</scope>
    <source>
        <strain evidence="1">Yale</strain>
    </source>
</reference>
<proteinExistence type="predicted"/>
<accession>A0A1A9YUE6</accession>
<dbReference type="AlphaFoldDB" id="A0A1A9YUE6"/>
<dbReference type="STRING" id="37546.A0A1A9YUE6"/>
<dbReference type="VEuPathDB" id="VectorBase:GMOY002600"/>
<organism evidence="1 2">
    <name type="scientific">Glossina morsitans morsitans</name>
    <name type="common">Savannah tsetse fly</name>
    <dbReference type="NCBI Taxonomy" id="37546"/>
    <lineage>
        <taxon>Eukaryota</taxon>
        <taxon>Metazoa</taxon>
        <taxon>Ecdysozoa</taxon>
        <taxon>Arthropoda</taxon>
        <taxon>Hexapoda</taxon>
        <taxon>Insecta</taxon>
        <taxon>Pterygota</taxon>
        <taxon>Neoptera</taxon>
        <taxon>Endopterygota</taxon>
        <taxon>Diptera</taxon>
        <taxon>Brachycera</taxon>
        <taxon>Muscomorpha</taxon>
        <taxon>Hippoboscoidea</taxon>
        <taxon>Glossinidae</taxon>
        <taxon>Glossina</taxon>
    </lineage>
</organism>
<evidence type="ECO:0000313" key="1">
    <source>
        <dbReference type="EnsemblMetazoa" id="GMOY002600-PA"/>
    </source>
</evidence>